<accession>A0A7K1SZQ0</accession>
<comment type="caution">
    <text evidence="2">The sequence shown here is derived from an EMBL/GenBank/DDBJ whole genome shotgun (WGS) entry which is preliminary data.</text>
</comment>
<evidence type="ECO:0000313" key="3">
    <source>
        <dbReference type="Proteomes" id="UP000462014"/>
    </source>
</evidence>
<proteinExistence type="predicted"/>
<gene>
    <name evidence="2" type="ORF">GO621_14790</name>
</gene>
<keyword evidence="3" id="KW-1185">Reference proteome</keyword>
<evidence type="ECO:0000256" key="1">
    <source>
        <dbReference type="SAM" id="Coils"/>
    </source>
</evidence>
<feature type="coiled-coil region" evidence="1">
    <location>
        <begin position="52"/>
        <end position="94"/>
    </location>
</feature>
<keyword evidence="1" id="KW-0175">Coiled coil</keyword>
<dbReference type="Pfam" id="PF12732">
    <property type="entry name" value="YtxH"/>
    <property type="match status" value="1"/>
</dbReference>
<name>A0A7K1SZQ0_9SPHI</name>
<dbReference type="EMBL" id="WPIK01000014">
    <property type="protein sequence ID" value="MVN22792.1"/>
    <property type="molecule type" value="Genomic_DNA"/>
</dbReference>
<dbReference type="AlphaFoldDB" id="A0A7K1SZQ0"/>
<dbReference type="InterPro" id="IPR024623">
    <property type="entry name" value="YtxH"/>
</dbReference>
<dbReference type="InterPro" id="IPR052928">
    <property type="entry name" value="Desiccation-related_membrane"/>
</dbReference>
<sequence length="117" mass="12799">MKSSVETLGVFLLGTAVGAALGILFAPEAGEETRNTLVETATNSWDSIKEKIKTGEDELNQYKDQAVEYKDQVVDQAKSKVKEYKDQATGYKDQVVDQAKSKVKDEAAGLNDKIQQA</sequence>
<dbReference type="PANTHER" id="PTHR35792">
    <property type="entry name" value="GENERAL STRESS PROTEIN"/>
    <property type="match status" value="1"/>
</dbReference>
<dbReference type="RefSeq" id="WP_157568397.1">
    <property type="nucleotide sequence ID" value="NZ_WPIK01000014.1"/>
</dbReference>
<organism evidence="2 3">
    <name type="scientific">Mucilaginibacter arboris</name>
    <dbReference type="NCBI Taxonomy" id="2682090"/>
    <lineage>
        <taxon>Bacteria</taxon>
        <taxon>Pseudomonadati</taxon>
        <taxon>Bacteroidota</taxon>
        <taxon>Sphingobacteriia</taxon>
        <taxon>Sphingobacteriales</taxon>
        <taxon>Sphingobacteriaceae</taxon>
        <taxon>Mucilaginibacter</taxon>
    </lineage>
</organism>
<dbReference type="PANTHER" id="PTHR35792:SF1">
    <property type="entry name" value="SLL0268 PROTEIN"/>
    <property type="match status" value="1"/>
</dbReference>
<evidence type="ECO:0000313" key="2">
    <source>
        <dbReference type="EMBL" id="MVN22792.1"/>
    </source>
</evidence>
<dbReference type="Proteomes" id="UP000462014">
    <property type="component" value="Unassembled WGS sequence"/>
</dbReference>
<reference evidence="2 3" key="1">
    <citation type="submission" date="2019-12" db="EMBL/GenBank/DDBJ databases">
        <title>Mucilaginibacter sp. HMF7410 genome sequencing and assembly.</title>
        <authorList>
            <person name="Kang H."/>
            <person name="Cha I."/>
            <person name="Kim H."/>
            <person name="Joh K."/>
        </authorList>
    </citation>
    <scope>NUCLEOTIDE SEQUENCE [LARGE SCALE GENOMIC DNA]</scope>
    <source>
        <strain evidence="2 3">HMF7410</strain>
    </source>
</reference>
<protein>
    <submittedName>
        <fullName evidence="2">YtxH domain-containing protein</fullName>
    </submittedName>
</protein>